<dbReference type="PANTHER" id="PTHR43172:SF2">
    <property type="entry name" value="ADENYLOSUCCINATE LYASE C-TERMINAL DOMAIN-CONTAINING PROTEIN"/>
    <property type="match status" value="1"/>
</dbReference>
<comment type="caution">
    <text evidence="4">The sequence shown here is derived from an EMBL/GenBank/DDBJ whole genome shotgun (WGS) entry which is preliminary data.</text>
</comment>
<dbReference type="InterPro" id="IPR020557">
    <property type="entry name" value="Fumarate_lyase_CS"/>
</dbReference>
<proteinExistence type="inferred from homology"/>
<dbReference type="PRINTS" id="PR00149">
    <property type="entry name" value="FUMRATELYASE"/>
</dbReference>
<evidence type="ECO:0000313" key="4">
    <source>
        <dbReference type="EMBL" id="GAA1663151.1"/>
    </source>
</evidence>
<protein>
    <submittedName>
        <fullName evidence="4">3-carboxy-cis,cis-muconate cycloisomerase</fullName>
    </submittedName>
</protein>
<dbReference type="RefSeq" id="WP_344481438.1">
    <property type="nucleotide sequence ID" value="NZ_BAAAQF010000002.1"/>
</dbReference>
<comment type="similarity">
    <text evidence="2">Belongs to the class-II fumarase/aspartase family.</text>
</comment>
<name>A0ABN2G149_9ACTN</name>
<dbReference type="PANTHER" id="PTHR43172">
    <property type="entry name" value="ADENYLOSUCCINATE LYASE"/>
    <property type="match status" value="1"/>
</dbReference>
<reference evidence="4 5" key="1">
    <citation type="journal article" date="2019" name="Int. J. Syst. Evol. Microbiol.">
        <title>The Global Catalogue of Microorganisms (GCM) 10K type strain sequencing project: providing services to taxonomists for standard genome sequencing and annotation.</title>
        <authorList>
            <consortium name="The Broad Institute Genomics Platform"/>
            <consortium name="The Broad Institute Genome Sequencing Center for Infectious Disease"/>
            <person name="Wu L."/>
            <person name="Ma J."/>
        </authorList>
    </citation>
    <scope>NUCLEOTIDE SEQUENCE [LARGE SCALE GENOMIC DNA]</scope>
    <source>
        <strain evidence="4 5">JCM 16001</strain>
    </source>
</reference>
<feature type="domain" description="Fumarate lyase N-terminal" evidence="3">
    <location>
        <begin position="24"/>
        <end position="293"/>
    </location>
</feature>
<dbReference type="SUPFAM" id="SSF48557">
    <property type="entry name" value="L-aspartase-like"/>
    <property type="match status" value="1"/>
</dbReference>
<dbReference type="InterPro" id="IPR022761">
    <property type="entry name" value="Fumarate_lyase_N"/>
</dbReference>
<evidence type="ECO:0000313" key="5">
    <source>
        <dbReference type="Proteomes" id="UP001499851"/>
    </source>
</evidence>
<dbReference type="PROSITE" id="PS00163">
    <property type="entry name" value="FUMARATE_LYASES"/>
    <property type="match status" value="1"/>
</dbReference>
<dbReference type="Pfam" id="PF00206">
    <property type="entry name" value="Lyase_1"/>
    <property type="match status" value="1"/>
</dbReference>
<evidence type="ECO:0000256" key="1">
    <source>
        <dbReference type="ARBA" id="ARBA00023239"/>
    </source>
</evidence>
<dbReference type="InterPro" id="IPR000362">
    <property type="entry name" value="Fumarate_lyase_fam"/>
</dbReference>
<dbReference type="Gene3D" id="1.20.200.10">
    <property type="entry name" value="Fumarase/aspartase (Central domain)"/>
    <property type="match status" value="1"/>
</dbReference>
<organism evidence="4 5">
    <name type="scientific">Glycomyces endophyticus</name>
    <dbReference type="NCBI Taxonomy" id="480996"/>
    <lineage>
        <taxon>Bacteria</taxon>
        <taxon>Bacillati</taxon>
        <taxon>Actinomycetota</taxon>
        <taxon>Actinomycetes</taxon>
        <taxon>Glycomycetales</taxon>
        <taxon>Glycomycetaceae</taxon>
        <taxon>Glycomyces</taxon>
    </lineage>
</organism>
<evidence type="ECO:0000259" key="3">
    <source>
        <dbReference type="Pfam" id="PF00206"/>
    </source>
</evidence>
<dbReference type="Gene3D" id="1.10.275.10">
    <property type="entry name" value="Fumarase/aspartase (N-terminal domain)"/>
    <property type="match status" value="1"/>
</dbReference>
<dbReference type="InterPro" id="IPR008948">
    <property type="entry name" value="L-Aspartase-like"/>
</dbReference>
<sequence length="358" mass="37882">MTELFDAVFSRGRAAEAVSGRAWLAAMLRAEAALAEAAADTGHVSREAADAVAAAAVPEHFDPAAVAASAATIGNPVAGVVERLRELVPEAHHDAIHYSATSQDILDTAMMLVARDAVAAVAEDLRACEDALLEHLLNEGWDRVPTLWGRTLLQRAAPIDITNLNGRWSFGIRQARTALEGLAFPGVIAGPVGTNWSKRMIPEKDLPAHFLRRLGMDPGRSLGHTSRGPVVRIGAAAAEAAGACAKVAVDVILLSQNEIGEVAEGRPGGSTSMPHKRNPVAATCARACAARTPGLVATLFAAMPQELQRSPGLWHSEWETLSDLLRLTGSAAAWLRESLEGLRYDVDAMARNLREAEG</sequence>
<dbReference type="Proteomes" id="UP001499851">
    <property type="component" value="Unassembled WGS sequence"/>
</dbReference>
<accession>A0ABN2G149</accession>
<dbReference type="EMBL" id="BAAAQF010000002">
    <property type="protein sequence ID" value="GAA1663151.1"/>
    <property type="molecule type" value="Genomic_DNA"/>
</dbReference>
<gene>
    <name evidence="4" type="primary">pcaB</name>
    <name evidence="4" type="ORF">GCM10009830_05630</name>
</gene>
<dbReference type="InterPro" id="IPR024083">
    <property type="entry name" value="Fumarase/histidase_N"/>
</dbReference>
<keyword evidence="1" id="KW-0456">Lyase</keyword>
<keyword evidence="5" id="KW-1185">Reference proteome</keyword>
<evidence type="ECO:0000256" key="2">
    <source>
        <dbReference type="ARBA" id="ARBA00034772"/>
    </source>
</evidence>